<feature type="transmembrane region" description="Helical" evidence="1">
    <location>
        <begin position="148"/>
        <end position="169"/>
    </location>
</feature>
<comment type="caution">
    <text evidence="2">The sequence shown here is derived from an EMBL/GenBank/DDBJ whole genome shotgun (WGS) entry which is preliminary data.</text>
</comment>
<dbReference type="Gene3D" id="1.25.40.10">
    <property type="entry name" value="Tetratricopeptide repeat domain"/>
    <property type="match status" value="1"/>
</dbReference>
<dbReference type="AlphaFoldDB" id="A0A369KRP2"/>
<gene>
    <name evidence="2" type="ORF">DCC88_09730</name>
</gene>
<evidence type="ECO:0000313" key="3">
    <source>
        <dbReference type="Proteomes" id="UP000253934"/>
    </source>
</evidence>
<keyword evidence="1" id="KW-1133">Transmembrane helix</keyword>
<feature type="transmembrane region" description="Helical" evidence="1">
    <location>
        <begin position="18"/>
        <end position="37"/>
    </location>
</feature>
<dbReference type="InterPro" id="IPR011990">
    <property type="entry name" value="TPR-like_helical_dom_sf"/>
</dbReference>
<keyword evidence="1" id="KW-0472">Membrane</keyword>
<proteinExistence type="predicted"/>
<evidence type="ECO:0000256" key="1">
    <source>
        <dbReference type="SAM" id="Phobius"/>
    </source>
</evidence>
<organism evidence="2 3">
    <name type="scientific">Spirobacillus cienkowskii</name>
    <dbReference type="NCBI Taxonomy" id="495820"/>
    <lineage>
        <taxon>Bacteria</taxon>
        <taxon>Pseudomonadati</taxon>
        <taxon>Bdellovibrionota</taxon>
        <taxon>Oligoflexia</taxon>
        <taxon>Silvanigrellales</taxon>
        <taxon>Spirobacillus</taxon>
    </lineage>
</organism>
<reference evidence="2" key="1">
    <citation type="submission" date="2018-04" db="EMBL/GenBank/DDBJ databases">
        <title>Draft genome sequence of the Candidatus Spirobacillus cienkowskii, a pathogen of freshwater Daphnia species, reconstructed from hemolymph metagenomic reads.</title>
        <authorList>
            <person name="Bresciani L."/>
            <person name="Lemos L.N."/>
            <person name="Wale N."/>
            <person name="Lin J.Y."/>
            <person name="Fernandes G.R."/>
            <person name="Duffy M.A."/>
            <person name="Rodrigues J.M."/>
        </authorList>
    </citation>
    <scope>NUCLEOTIDE SEQUENCE [LARGE SCALE GENOMIC DNA]</scope>
    <source>
        <strain evidence="2">Binning01</strain>
    </source>
</reference>
<dbReference type="EMBL" id="QOVW01000083">
    <property type="protein sequence ID" value="RDB35507.1"/>
    <property type="molecule type" value="Genomic_DNA"/>
</dbReference>
<dbReference type="SUPFAM" id="SSF48452">
    <property type="entry name" value="TPR-like"/>
    <property type="match status" value="1"/>
</dbReference>
<keyword evidence="1" id="KW-0812">Transmembrane</keyword>
<feature type="transmembrane region" description="Helical" evidence="1">
    <location>
        <begin position="181"/>
        <end position="202"/>
    </location>
</feature>
<dbReference type="Proteomes" id="UP000253934">
    <property type="component" value="Unassembled WGS sequence"/>
</dbReference>
<protein>
    <submittedName>
        <fullName evidence="2">Uncharacterized protein</fullName>
    </submittedName>
</protein>
<sequence>MPKINIFNFDYLTLKADLVSAFFLPYFCKDLSFLFYVPNALIMKHLKEARILLEQGDSAGAMEIIENLLSLSPKNTEALKMKSFILDSWGRFDESLSLLHQLGKLSSPSEEEPFFELDKRIEEDRESLIYSRLTPEGRWYFQFSPLQMFISLVGLMGCVLFLLTSPTYFDETNATKSISPGLLLSFFSLVVLPWFILIMINIRGIKKILVGLTGIHVFYGLKKVIYTWEEMGSVVIEYDTNLNTDYLHLIIYSKNTREALVNFDISRNSSVIRARRHFVRLILSYIDTVSYVPRGKATEFLNHNDKAQNTNNSSAA</sequence>
<name>A0A369KRP2_9BACT</name>
<evidence type="ECO:0000313" key="2">
    <source>
        <dbReference type="EMBL" id="RDB35507.1"/>
    </source>
</evidence>
<keyword evidence="3" id="KW-1185">Reference proteome</keyword>
<accession>A0A369KRP2</accession>